<protein>
    <recommendedName>
        <fullName evidence="2">HTH cro/C1-type domain-containing protein</fullName>
    </recommendedName>
</protein>
<reference evidence="3 4" key="1">
    <citation type="journal article" date="2020" name="Microorganisms">
        <title>Osmotic Adaptation and Compatible Solute Biosynthesis of Phototrophic Bacteria as Revealed from Genome Analyses.</title>
        <authorList>
            <person name="Imhoff J.F."/>
            <person name="Rahn T."/>
            <person name="Kunzel S."/>
            <person name="Keller A."/>
            <person name="Neulinger S.C."/>
        </authorList>
    </citation>
    <scope>NUCLEOTIDE SEQUENCE [LARGE SCALE GENOMIC DNA]</scope>
    <source>
        <strain evidence="3 4">DSM 9895</strain>
    </source>
</reference>
<dbReference type="Pfam" id="PF01381">
    <property type="entry name" value="HTH_3"/>
    <property type="match status" value="1"/>
</dbReference>
<dbReference type="InterPro" id="IPR001387">
    <property type="entry name" value="Cro/C1-type_HTH"/>
</dbReference>
<dbReference type="CDD" id="cd00093">
    <property type="entry name" value="HTH_XRE"/>
    <property type="match status" value="1"/>
</dbReference>
<accession>A0ABS1DCM9</accession>
<evidence type="ECO:0000313" key="3">
    <source>
        <dbReference type="EMBL" id="MBK1668160.1"/>
    </source>
</evidence>
<dbReference type="EMBL" id="NRRL01000018">
    <property type="protein sequence ID" value="MBK1668160.1"/>
    <property type="molecule type" value="Genomic_DNA"/>
</dbReference>
<dbReference type="PROSITE" id="PS50943">
    <property type="entry name" value="HTH_CROC1"/>
    <property type="match status" value="1"/>
</dbReference>
<comment type="caution">
    <text evidence="3">The sequence shown here is derived from an EMBL/GenBank/DDBJ whole genome shotgun (WGS) entry which is preliminary data.</text>
</comment>
<evidence type="ECO:0000313" key="4">
    <source>
        <dbReference type="Proteomes" id="UP001296873"/>
    </source>
</evidence>
<sequence>MNTRLRFQDAFPPLGLCPLHSQQDSQRIPTGFLSRFPADLWSIVPMSEDGSTYTRSGVVAQRRRALKWTRATLASKAQVDLKTLRRMEEGTGRVQMRNVHKVATELGIPMAELLPAQTPAADGEGAKLEVRTRTAHELIELSLDANGSEVRPLCQTGDRETIQKMRQVHQLVARYVTGEGPSDTQDPFGRMEDEATLQELLDDLESSGFGVLAGVYLHWTFVPDHYEGADLSRYEDTKVLLLAFDHRSERSGPARQLLPYDPGDVPGPTDPIAGPGHEDDDDTVPF</sequence>
<proteinExistence type="predicted"/>
<dbReference type="InterPro" id="IPR010982">
    <property type="entry name" value="Lambda_DNA-bd_dom_sf"/>
</dbReference>
<evidence type="ECO:0000256" key="1">
    <source>
        <dbReference type="SAM" id="MobiDB-lite"/>
    </source>
</evidence>
<name>A0ABS1DCM9_9PROT</name>
<keyword evidence="4" id="KW-1185">Reference proteome</keyword>
<gene>
    <name evidence="3" type="ORF">CKO28_08935</name>
</gene>
<evidence type="ECO:0000259" key="2">
    <source>
        <dbReference type="PROSITE" id="PS50943"/>
    </source>
</evidence>
<feature type="domain" description="HTH cro/C1-type" evidence="2">
    <location>
        <begin position="59"/>
        <end position="113"/>
    </location>
</feature>
<dbReference type="Proteomes" id="UP001296873">
    <property type="component" value="Unassembled WGS sequence"/>
</dbReference>
<organism evidence="3 4">
    <name type="scientific">Rhodovibrio sodomensis</name>
    <dbReference type="NCBI Taxonomy" id="1088"/>
    <lineage>
        <taxon>Bacteria</taxon>
        <taxon>Pseudomonadati</taxon>
        <taxon>Pseudomonadota</taxon>
        <taxon>Alphaproteobacteria</taxon>
        <taxon>Rhodospirillales</taxon>
        <taxon>Rhodovibrionaceae</taxon>
        <taxon>Rhodovibrio</taxon>
    </lineage>
</organism>
<dbReference type="SUPFAM" id="SSF47413">
    <property type="entry name" value="lambda repressor-like DNA-binding domains"/>
    <property type="match status" value="1"/>
</dbReference>
<dbReference type="SMART" id="SM00530">
    <property type="entry name" value="HTH_XRE"/>
    <property type="match status" value="1"/>
</dbReference>
<dbReference type="Gene3D" id="1.10.260.40">
    <property type="entry name" value="lambda repressor-like DNA-binding domains"/>
    <property type="match status" value="1"/>
</dbReference>
<feature type="region of interest" description="Disordered" evidence="1">
    <location>
        <begin position="250"/>
        <end position="286"/>
    </location>
</feature>